<dbReference type="GO" id="GO:0008830">
    <property type="term" value="F:dTDP-4-dehydrorhamnose 3,5-epimerase activity"/>
    <property type="evidence" value="ECO:0007669"/>
    <property type="project" value="UniProtKB-EC"/>
</dbReference>
<evidence type="ECO:0000256" key="7">
    <source>
        <dbReference type="ARBA" id="ARBA00033311"/>
    </source>
</evidence>
<evidence type="ECO:0000256" key="6">
    <source>
        <dbReference type="ARBA" id="ARBA00031424"/>
    </source>
</evidence>
<dbReference type="GO" id="GO:0000271">
    <property type="term" value="P:polysaccharide biosynthetic process"/>
    <property type="evidence" value="ECO:0007669"/>
    <property type="project" value="TreeGrafter"/>
</dbReference>
<evidence type="ECO:0000313" key="10">
    <source>
        <dbReference type="Proteomes" id="UP000199415"/>
    </source>
</evidence>
<comment type="catalytic activity">
    <reaction evidence="1">
        <text>dTDP-4-dehydro-6-deoxy-alpha-D-glucose = dTDP-4-dehydro-beta-L-rhamnose</text>
        <dbReference type="Rhea" id="RHEA:16969"/>
        <dbReference type="ChEBI" id="CHEBI:57649"/>
        <dbReference type="ChEBI" id="CHEBI:62830"/>
        <dbReference type="EC" id="5.1.3.13"/>
    </reaction>
</comment>
<dbReference type="Proteomes" id="UP000199415">
    <property type="component" value="Unassembled WGS sequence"/>
</dbReference>
<evidence type="ECO:0000256" key="5">
    <source>
        <dbReference type="ARBA" id="ARBA00029758"/>
    </source>
</evidence>
<dbReference type="CDD" id="cd00438">
    <property type="entry name" value="cupin_RmlC"/>
    <property type="match status" value="1"/>
</dbReference>
<evidence type="ECO:0000256" key="8">
    <source>
        <dbReference type="PIRSR" id="PIRSR600888-1"/>
    </source>
</evidence>
<evidence type="ECO:0000313" key="9">
    <source>
        <dbReference type="EMBL" id="SDF94200.1"/>
    </source>
</evidence>
<keyword evidence="10" id="KW-1185">Reference proteome</keyword>
<dbReference type="PANTHER" id="PTHR21047:SF2">
    <property type="entry name" value="THYMIDINE DIPHOSPHO-4-KETO-RHAMNOSE 3,5-EPIMERASE"/>
    <property type="match status" value="1"/>
</dbReference>
<proteinExistence type="predicted"/>
<evidence type="ECO:0000256" key="3">
    <source>
        <dbReference type="ARBA" id="ARBA00012098"/>
    </source>
</evidence>
<evidence type="ECO:0000256" key="2">
    <source>
        <dbReference type="ARBA" id="ARBA00001997"/>
    </source>
</evidence>
<dbReference type="InterPro" id="IPR011051">
    <property type="entry name" value="RmlC_Cupin_sf"/>
</dbReference>
<name>A0A1G7Q9D9_9PROT</name>
<gene>
    <name evidence="9" type="ORF">SAMN05216241_103258</name>
</gene>
<dbReference type="RefSeq" id="WP_090019372.1">
    <property type="nucleotide sequence ID" value="NZ_FNCE01000003.1"/>
</dbReference>
<dbReference type="EC" id="5.1.3.13" evidence="3"/>
<accession>A0A1G7Q9D9</accession>
<sequence>MKLHETAIPGAYRIELDPKRDERGVFARIWCARTFAEHGLSGQLTQCSLSVTETRGIIRGLHYQKPPAQETKLVRCVRGAIFDVIVDVRPDSPAYGQWHAETLRAGVHTLLYVPAGCAHGFQTLADDTEVNYWMSAPHAPDAEAGIRYDDPTLAIPWPLPVAHLSDRDRRLGPLAGRAGA</sequence>
<evidence type="ECO:0000256" key="1">
    <source>
        <dbReference type="ARBA" id="ARBA00001298"/>
    </source>
</evidence>
<dbReference type="EMBL" id="FNCE01000003">
    <property type="protein sequence ID" value="SDF94200.1"/>
    <property type="molecule type" value="Genomic_DNA"/>
</dbReference>
<organism evidence="9 10">
    <name type="scientific">Limimonas halophila</name>
    <dbReference type="NCBI Taxonomy" id="1082479"/>
    <lineage>
        <taxon>Bacteria</taxon>
        <taxon>Pseudomonadati</taxon>
        <taxon>Pseudomonadota</taxon>
        <taxon>Alphaproteobacteria</taxon>
        <taxon>Rhodospirillales</taxon>
        <taxon>Rhodovibrionaceae</taxon>
        <taxon>Limimonas</taxon>
    </lineage>
</organism>
<dbReference type="SUPFAM" id="SSF51182">
    <property type="entry name" value="RmlC-like cupins"/>
    <property type="match status" value="1"/>
</dbReference>
<dbReference type="InterPro" id="IPR014710">
    <property type="entry name" value="RmlC-like_jellyroll"/>
</dbReference>
<dbReference type="STRING" id="1082479.SAMN05216241_103258"/>
<dbReference type="OrthoDB" id="9800680at2"/>
<dbReference type="InterPro" id="IPR000888">
    <property type="entry name" value="RmlC-like"/>
</dbReference>
<dbReference type="GO" id="GO:0019305">
    <property type="term" value="P:dTDP-rhamnose biosynthetic process"/>
    <property type="evidence" value="ECO:0007669"/>
    <property type="project" value="TreeGrafter"/>
</dbReference>
<feature type="active site" description="Proton donor" evidence="8">
    <location>
        <position position="132"/>
    </location>
</feature>
<dbReference type="GO" id="GO:0005829">
    <property type="term" value="C:cytosol"/>
    <property type="evidence" value="ECO:0007669"/>
    <property type="project" value="TreeGrafter"/>
</dbReference>
<feature type="active site" description="Proton acceptor" evidence="8">
    <location>
        <position position="62"/>
    </location>
</feature>
<comment type="function">
    <text evidence="2">Catalyzes the epimerization of the C3' and C5'positions of dTDP-6-deoxy-D-xylo-4-hexulose, forming dTDP-6-deoxy-L-lyxo-4-hexulose.</text>
</comment>
<dbReference type="AlphaFoldDB" id="A0A1G7Q9D9"/>
<dbReference type="PANTHER" id="PTHR21047">
    <property type="entry name" value="DTDP-6-DEOXY-D-GLUCOSE-3,5 EPIMERASE"/>
    <property type="match status" value="1"/>
</dbReference>
<reference evidence="9 10" key="1">
    <citation type="submission" date="2016-10" db="EMBL/GenBank/DDBJ databases">
        <authorList>
            <person name="de Groot N.N."/>
        </authorList>
    </citation>
    <scope>NUCLEOTIDE SEQUENCE [LARGE SCALE GENOMIC DNA]</scope>
    <source>
        <strain evidence="9 10">DSM 25584</strain>
    </source>
</reference>
<dbReference type="Gene3D" id="2.60.120.10">
    <property type="entry name" value="Jelly Rolls"/>
    <property type="match status" value="1"/>
</dbReference>
<dbReference type="Pfam" id="PF00908">
    <property type="entry name" value="dTDP_sugar_isom"/>
    <property type="match status" value="1"/>
</dbReference>
<protein>
    <recommendedName>
        <fullName evidence="4">dTDP-4-dehydrorhamnose 3,5-epimerase</fullName>
        <ecNumber evidence="3">5.1.3.13</ecNumber>
    </recommendedName>
    <alternativeName>
        <fullName evidence="6">Thymidine diphospho-4-keto-rhamnose 3,5-epimerase</fullName>
    </alternativeName>
    <alternativeName>
        <fullName evidence="5">dTDP-4-keto-6-deoxyglucose 3,5-epimerase</fullName>
    </alternativeName>
    <alternativeName>
        <fullName evidence="7">dTDP-6-deoxy-D-xylo-4-hexulose 3,5-epimerase</fullName>
    </alternativeName>
</protein>
<evidence type="ECO:0000256" key="4">
    <source>
        <dbReference type="ARBA" id="ARBA00019595"/>
    </source>
</evidence>